<organism evidence="5 6">
    <name type="scientific">Anaerosacchariphilus polymeriproducens</name>
    <dbReference type="NCBI Taxonomy" id="1812858"/>
    <lineage>
        <taxon>Bacteria</taxon>
        <taxon>Bacillati</taxon>
        <taxon>Bacillota</taxon>
        <taxon>Clostridia</taxon>
        <taxon>Lachnospirales</taxon>
        <taxon>Lachnospiraceae</taxon>
        <taxon>Anaerosacchariphilus</taxon>
    </lineage>
</organism>
<sequence length="80" mass="8878">MKITKGTIIRTLMLVVVILNMALKQAGKDVLNVSESEIGELIENLISLAIVLVGFWKNNSFSEKAKQADAFLKDLKESEE</sequence>
<comment type="subcellular location">
    <subcellularLocation>
        <location evidence="1">Membrane</location>
    </subcellularLocation>
</comment>
<dbReference type="AlphaFoldDB" id="A0A371ARL8"/>
<evidence type="ECO:0000313" key="6">
    <source>
        <dbReference type="Proteomes" id="UP000255036"/>
    </source>
</evidence>
<evidence type="ECO:0000256" key="3">
    <source>
        <dbReference type="ARBA" id="ARBA00022989"/>
    </source>
</evidence>
<dbReference type="Pfam" id="PF04688">
    <property type="entry name" value="Holin_SPP1"/>
    <property type="match status" value="1"/>
</dbReference>
<evidence type="ECO:0000256" key="1">
    <source>
        <dbReference type="ARBA" id="ARBA00004370"/>
    </source>
</evidence>
<evidence type="ECO:0000313" key="5">
    <source>
        <dbReference type="EMBL" id="RDU22219.1"/>
    </source>
</evidence>
<keyword evidence="4" id="KW-0472">Membrane</keyword>
<evidence type="ECO:0000256" key="2">
    <source>
        <dbReference type="ARBA" id="ARBA00022692"/>
    </source>
</evidence>
<dbReference type="Proteomes" id="UP000255036">
    <property type="component" value="Unassembled WGS sequence"/>
</dbReference>
<protein>
    <submittedName>
        <fullName evidence="5">Phage holin</fullName>
    </submittedName>
</protein>
<accession>A0A371ARL8</accession>
<name>A0A371ARL8_9FIRM</name>
<keyword evidence="3" id="KW-1133">Transmembrane helix</keyword>
<proteinExistence type="predicted"/>
<dbReference type="EMBL" id="QRCT01000050">
    <property type="protein sequence ID" value="RDU22219.1"/>
    <property type="molecule type" value="Genomic_DNA"/>
</dbReference>
<gene>
    <name evidence="5" type="ORF">DWV06_16980</name>
</gene>
<keyword evidence="2" id="KW-0812">Transmembrane</keyword>
<reference evidence="5 6" key="1">
    <citation type="submission" date="2018-07" db="EMBL/GenBank/DDBJ databases">
        <title>Anaerosacharophilus polymeroproducens gen. nov. sp. nov., an anaerobic bacterium isolated from salt field.</title>
        <authorList>
            <person name="Kim W."/>
            <person name="Yang S.-H."/>
            <person name="Oh J."/>
            <person name="Lee J.-H."/>
            <person name="Kwon K.K."/>
        </authorList>
    </citation>
    <scope>NUCLEOTIDE SEQUENCE [LARGE SCALE GENOMIC DNA]</scope>
    <source>
        <strain evidence="5 6">MCWD5</strain>
    </source>
</reference>
<dbReference type="NCBIfam" id="TIGR01592">
    <property type="entry name" value="holin_SPP1"/>
    <property type="match status" value="1"/>
</dbReference>
<dbReference type="OrthoDB" id="2353897at2"/>
<comment type="caution">
    <text evidence="5">The sequence shown here is derived from an EMBL/GenBank/DDBJ whole genome shotgun (WGS) entry which is preliminary data.</text>
</comment>
<dbReference type="GO" id="GO:0016020">
    <property type="term" value="C:membrane"/>
    <property type="evidence" value="ECO:0007669"/>
    <property type="project" value="UniProtKB-SubCell"/>
</dbReference>
<evidence type="ECO:0000256" key="4">
    <source>
        <dbReference type="ARBA" id="ARBA00023136"/>
    </source>
</evidence>
<keyword evidence="6" id="KW-1185">Reference proteome</keyword>
<dbReference type="InterPro" id="IPR006479">
    <property type="entry name" value="Holin"/>
</dbReference>
<dbReference type="RefSeq" id="WP_115483400.1">
    <property type="nucleotide sequence ID" value="NZ_QRCT01000050.1"/>
</dbReference>